<dbReference type="Gene3D" id="3.40.50.300">
    <property type="entry name" value="P-loop containing nucleotide triphosphate hydrolases"/>
    <property type="match status" value="1"/>
</dbReference>
<evidence type="ECO:0000313" key="2">
    <source>
        <dbReference type="EMBL" id="KFC21922.1"/>
    </source>
</evidence>
<dbReference type="PANTHER" id="PTHR43581:SF2">
    <property type="entry name" value="EXCINUCLEASE ATPASE SUBUNIT"/>
    <property type="match status" value="1"/>
</dbReference>
<dbReference type="InterPro" id="IPR051396">
    <property type="entry name" value="Bact_Antivir_Def_Nuclease"/>
</dbReference>
<dbReference type="InterPro" id="IPR041685">
    <property type="entry name" value="AAA_GajA/Old/RecF-like"/>
</dbReference>
<dbReference type="SUPFAM" id="SSF52540">
    <property type="entry name" value="P-loop containing nucleoside triphosphate hydrolases"/>
    <property type="match status" value="1"/>
</dbReference>
<dbReference type="RefSeq" id="WP_034975165.1">
    <property type="nucleotide sequence ID" value="NZ_FOFI01000003.1"/>
</dbReference>
<reference evidence="2 3" key="1">
    <citation type="submission" date="2014-07" db="EMBL/GenBank/DDBJ databases">
        <title>Epilithonimonas lactis LMG 22401 Genome.</title>
        <authorList>
            <person name="Pipes S.E."/>
            <person name="Stropko S.J."/>
        </authorList>
    </citation>
    <scope>NUCLEOTIDE SEQUENCE [LARGE SCALE GENOMIC DNA]</scope>
    <source>
        <strain evidence="2 3">LMG 24401</strain>
    </source>
</reference>
<keyword evidence="3" id="KW-1185">Reference proteome</keyword>
<comment type="caution">
    <text evidence="2">The sequence shown here is derived from an EMBL/GenBank/DDBJ whole genome shotgun (WGS) entry which is preliminary data.</text>
</comment>
<dbReference type="EMBL" id="JPLY01000003">
    <property type="protein sequence ID" value="KFC21922.1"/>
    <property type="molecule type" value="Genomic_DNA"/>
</dbReference>
<name>A0A085BHH7_9FLAO</name>
<dbReference type="InterPro" id="IPR027417">
    <property type="entry name" value="P-loop_NTPase"/>
</dbReference>
<dbReference type="eggNOG" id="COG1106">
    <property type="taxonomic scope" value="Bacteria"/>
</dbReference>
<feature type="domain" description="Endonuclease GajA/Old nuclease/RecF-like AAA" evidence="1">
    <location>
        <begin position="5"/>
        <end position="351"/>
    </location>
</feature>
<evidence type="ECO:0000259" key="1">
    <source>
        <dbReference type="Pfam" id="PF13175"/>
    </source>
</evidence>
<dbReference type="PANTHER" id="PTHR43581">
    <property type="entry name" value="ATP/GTP PHOSPHATASE"/>
    <property type="match status" value="1"/>
</dbReference>
<dbReference type="Pfam" id="PF13175">
    <property type="entry name" value="AAA_15"/>
    <property type="match status" value="1"/>
</dbReference>
<evidence type="ECO:0000313" key="3">
    <source>
        <dbReference type="Proteomes" id="UP000028623"/>
    </source>
</evidence>
<dbReference type="OrthoDB" id="1098190at2"/>
<accession>A0A085BHH7</accession>
<proteinExistence type="predicted"/>
<protein>
    <recommendedName>
        <fullName evidence="1">Endonuclease GajA/Old nuclease/RecF-like AAA domain-containing protein</fullName>
    </recommendedName>
</protein>
<gene>
    <name evidence="2" type="ORF">IO89_08060</name>
</gene>
<organism evidence="2 3">
    <name type="scientific">Epilithonimonas lactis</name>
    <dbReference type="NCBI Taxonomy" id="421072"/>
    <lineage>
        <taxon>Bacteria</taxon>
        <taxon>Pseudomonadati</taxon>
        <taxon>Bacteroidota</taxon>
        <taxon>Flavobacteriia</taxon>
        <taxon>Flavobacteriales</taxon>
        <taxon>Weeksellaceae</taxon>
        <taxon>Chryseobacterium group</taxon>
        <taxon>Epilithonimonas</taxon>
    </lineage>
</organism>
<sequence>MQSARLIVKNFGPLKDVDIEVRDFLCLIGKQATGKSTIAKLIAIFEDENFRENEDVLFEKELAKYGMNKFLNEKTVICFYKGIVKQNKNIGYNFHFEYESKSYYKINFRNLYKKNIVKEYTKTGKVDKEKIKDYVKGLIMMDLLATGLTHPDLDAFYEAIDTSLSAPITESDIEDVFKIIEESFEDKGVYKYYDSQYIPSERNFLHIIAENTLGLINNDVKIPKHLLEIGQEYEKALNVVKEIPLNLIDKKYSYKREGKTSYIYHNKEEKTDLLQSASGLQSIIPIILLIEYANTLKENYYFNYVVEEPELNIYPETQYELIKYLVKNIFDFKVKNYQRKKMVMTTHSPYILASINNLLLAFEKGKEKPNEVHKIIKRESWINPEFFNVYELRNGKSYKIMNDSLGQIKSNIIDNVTDKFSNEFDRLLAL</sequence>
<dbReference type="STRING" id="421072.SAMN04488097_2223"/>
<dbReference type="Proteomes" id="UP000028623">
    <property type="component" value="Unassembled WGS sequence"/>
</dbReference>
<dbReference type="AlphaFoldDB" id="A0A085BHH7"/>